<evidence type="ECO:0000313" key="4">
    <source>
        <dbReference type="Proteomes" id="UP000708148"/>
    </source>
</evidence>
<dbReference type="Pfam" id="PF00059">
    <property type="entry name" value="Lectin_C"/>
    <property type="match status" value="1"/>
</dbReference>
<feature type="domain" description="C-type lectin" evidence="2">
    <location>
        <begin position="140"/>
        <end position="256"/>
    </location>
</feature>
<dbReference type="InterPro" id="IPR016187">
    <property type="entry name" value="CTDL_fold"/>
</dbReference>
<dbReference type="PROSITE" id="PS50041">
    <property type="entry name" value="C_TYPE_LECTIN_2"/>
    <property type="match status" value="1"/>
</dbReference>
<keyword evidence="1" id="KW-0812">Transmembrane</keyword>
<dbReference type="AlphaFoldDB" id="A0A8S1JE19"/>
<dbReference type="CDD" id="cd00037">
    <property type="entry name" value="CLECT"/>
    <property type="match status" value="1"/>
</dbReference>
<dbReference type="SUPFAM" id="SSF56436">
    <property type="entry name" value="C-type lectin-like"/>
    <property type="match status" value="1"/>
</dbReference>
<dbReference type="Proteomes" id="UP000708148">
    <property type="component" value="Unassembled WGS sequence"/>
</dbReference>
<sequence>MAAYFQYLSFSMELHANVSDVTFSPVYGDFGGLGDMTTVVCPVFVSPKCSNGSESSERLLLGVVGKDVTLEMLEEEGLRRDELEQKIDENLGKARQCRQHYHYSNCKMQALRKFRARRPSQAQCPASRWTASDPDKCYKFKSKVYLLVGEAVKFEAALQRCSDLGGRLAELGPADPYEQQHFLASIVPPDGAWIGLQPVGRDWVWVGSQRQAQGERMWIAEPLKNTLCRGGFVDPRGIEFNVGARKCQEKTAFVCEFNSTAKDLPPECQGNTTVVSPEELNATTAEGCLGSQACAVATDNLQVPDQLRSKVICKAKEHRPKQYNELVCCAPQDLPEVCLTKEQALANTSSTPQKTDTSSSGNSSQIAALAAAIAIVGVVFLALTAMLAAEAKSPGAFQRAYEGMVHR</sequence>
<accession>A0A8S1JE19</accession>
<dbReference type="Gene3D" id="3.10.100.10">
    <property type="entry name" value="Mannose-Binding Protein A, subunit A"/>
    <property type="match status" value="1"/>
</dbReference>
<keyword evidence="4" id="KW-1185">Reference proteome</keyword>
<evidence type="ECO:0000256" key="1">
    <source>
        <dbReference type="SAM" id="Phobius"/>
    </source>
</evidence>
<proteinExistence type="predicted"/>
<reference evidence="3" key="1">
    <citation type="submission" date="2020-12" db="EMBL/GenBank/DDBJ databases">
        <authorList>
            <person name="Iha C."/>
        </authorList>
    </citation>
    <scope>NUCLEOTIDE SEQUENCE</scope>
</reference>
<organism evidence="3 4">
    <name type="scientific">Ostreobium quekettii</name>
    <dbReference type="NCBI Taxonomy" id="121088"/>
    <lineage>
        <taxon>Eukaryota</taxon>
        <taxon>Viridiplantae</taxon>
        <taxon>Chlorophyta</taxon>
        <taxon>core chlorophytes</taxon>
        <taxon>Ulvophyceae</taxon>
        <taxon>TCBD clade</taxon>
        <taxon>Bryopsidales</taxon>
        <taxon>Ostreobineae</taxon>
        <taxon>Ostreobiaceae</taxon>
        <taxon>Ostreobium</taxon>
    </lineage>
</organism>
<dbReference type="OrthoDB" id="5838060at2759"/>
<comment type="caution">
    <text evidence="3">The sequence shown here is derived from an EMBL/GenBank/DDBJ whole genome shotgun (WGS) entry which is preliminary data.</text>
</comment>
<protein>
    <recommendedName>
        <fullName evidence="2">C-type lectin domain-containing protein</fullName>
    </recommendedName>
</protein>
<dbReference type="EMBL" id="CAJHUC010002882">
    <property type="protein sequence ID" value="CAD7704483.1"/>
    <property type="molecule type" value="Genomic_DNA"/>
</dbReference>
<dbReference type="InterPro" id="IPR001304">
    <property type="entry name" value="C-type_lectin-like"/>
</dbReference>
<evidence type="ECO:0000313" key="3">
    <source>
        <dbReference type="EMBL" id="CAD7704483.1"/>
    </source>
</evidence>
<name>A0A8S1JE19_9CHLO</name>
<evidence type="ECO:0000259" key="2">
    <source>
        <dbReference type="PROSITE" id="PS50041"/>
    </source>
</evidence>
<gene>
    <name evidence="3" type="ORF">OSTQU699_LOCUS9838</name>
</gene>
<keyword evidence="1" id="KW-0472">Membrane</keyword>
<dbReference type="InterPro" id="IPR016186">
    <property type="entry name" value="C-type_lectin-like/link_sf"/>
</dbReference>
<keyword evidence="1" id="KW-1133">Transmembrane helix</keyword>
<feature type="transmembrane region" description="Helical" evidence="1">
    <location>
        <begin position="366"/>
        <end position="389"/>
    </location>
</feature>